<feature type="transmembrane region" description="Helical" evidence="5">
    <location>
        <begin position="87"/>
        <end position="106"/>
    </location>
</feature>
<dbReference type="RefSeq" id="WP_345350884.1">
    <property type="nucleotide sequence ID" value="NZ_BAABFB010000068.1"/>
</dbReference>
<feature type="transmembrane region" description="Helical" evidence="5">
    <location>
        <begin position="24"/>
        <end position="43"/>
    </location>
</feature>
<keyword evidence="4 5" id="KW-0472">Membrane</keyword>
<keyword evidence="7" id="KW-1185">Reference proteome</keyword>
<evidence type="ECO:0000256" key="5">
    <source>
        <dbReference type="SAM" id="Phobius"/>
    </source>
</evidence>
<evidence type="ECO:0000256" key="2">
    <source>
        <dbReference type="ARBA" id="ARBA00022692"/>
    </source>
</evidence>
<evidence type="ECO:0000313" key="6">
    <source>
        <dbReference type="EMBL" id="GAA4487487.1"/>
    </source>
</evidence>
<sequence>MTATPITTPASTAPARPVSPRARVAGLVVTALVVAFLLFDAAIHLANIAPVRDSMVEYGFPDYAPYVMGIVMLVCLALYLTPVTSILGAVLLTGYLGGAVACNILTEQPLLSTILSPVYVGILVWGGLYLRDAGVRSIMPLRRA</sequence>
<keyword evidence="3 5" id="KW-1133">Transmembrane helix</keyword>
<name>A0ABP8PHS0_9NOCA</name>
<gene>
    <name evidence="6" type="ORF">GCM10023094_45930</name>
</gene>
<evidence type="ECO:0000256" key="1">
    <source>
        <dbReference type="ARBA" id="ARBA00004141"/>
    </source>
</evidence>
<protein>
    <submittedName>
        <fullName evidence="6">DoxX family protein</fullName>
    </submittedName>
</protein>
<dbReference type="InterPro" id="IPR032808">
    <property type="entry name" value="DoxX"/>
</dbReference>
<reference evidence="7" key="1">
    <citation type="journal article" date="2019" name="Int. J. Syst. Evol. Microbiol.">
        <title>The Global Catalogue of Microorganisms (GCM) 10K type strain sequencing project: providing services to taxonomists for standard genome sequencing and annotation.</title>
        <authorList>
            <consortium name="The Broad Institute Genomics Platform"/>
            <consortium name="The Broad Institute Genome Sequencing Center for Infectious Disease"/>
            <person name="Wu L."/>
            <person name="Ma J."/>
        </authorList>
    </citation>
    <scope>NUCLEOTIDE SEQUENCE [LARGE SCALE GENOMIC DNA]</scope>
    <source>
        <strain evidence="7">JCM 32206</strain>
    </source>
</reference>
<feature type="transmembrane region" description="Helical" evidence="5">
    <location>
        <begin position="63"/>
        <end position="80"/>
    </location>
</feature>
<comment type="caution">
    <text evidence="6">The sequence shown here is derived from an EMBL/GenBank/DDBJ whole genome shotgun (WGS) entry which is preliminary data.</text>
</comment>
<dbReference type="Pfam" id="PF13564">
    <property type="entry name" value="DoxX_2"/>
    <property type="match status" value="1"/>
</dbReference>
<dbReference type="Proteomes" id="UP001501183">
    <property type="component" value="Unassembled WGS sequence"/>
</dbReference>
<evidence type="ECO:0000313" key="7">
    <source>
        <dbReference type="Proteomes" id="UP001501183"/>
    </source>
</evidence>
<keyword evidence="2 5" id="KW-0812">Transmembrane</keyword>
<evidence type="ECO:0000256" key="3">
    <source>
        <dbReference type="ARBA" id="ARBA00022989"/>
    </source>
</evidence>
<comment type="subcellular location">
    <subcellularLocation>
        <location evidence="1">Membrane</location>
        <topology evidence="1">Multi-pass membrane protein</topology>
    </subcellularLocation>
</comment>
<evidence type="ECO:0000256" key="4">
    <source>
        <dbReference type="ARBA" id="ARBA00023136"/>
    </source>
</evidence>
<proteinExistence type="predicted"/>
<feature type="transmembrane region" description="Helical" evidence="5">
    <location>
        <begin position="112"/>
        <end position="130"/>
    </location>
</feature>
<organism evidence="6 7">
    <name type="scientific">Rhodococcus olei</name>
    <dbReference type="NCBI Taxonomy" id="2161675"/>
    <lineage>
        <taxon>Bacteria</taxon>
        <taxon>Bacillati</taxon>
        <taxon>Actinomycetota</taxon>
        <taxon>Actinomycetes</taxon>
        <taxon>Mycobacteriales</taxon>
        <taxon>Nocardiaceae</taxon>
        <taxon>Rhodococcus</taxon>
    </lineage>
</organism>
<accession>A0ABP8PHS0</accession>
<dbReference type="EMBL" id="BAABFB010000068">
    <property type="protein sequence ID" value="GAA4487487.1"/>
    <property type="molecule type" value="Genomic_DNA"/>
</dbReference>